<organism evidence="3">
    <name type="scientific">Angiostrongylus costaricensis</name>
    <name type="common">Nematode worm</name>
    <dbReference type="NCBI Taxonomy" id="334426"/>
    <lineage>
        <taxon>Eukaryota</taxon>
        <taxon>Metazoa</taxon>
        <taxon>Ecdysozoa</taxon>
        <taxon>Nematoda</taxon>
        <taxon>Chromadorea</taxon>
        <taxon>Rhabditida</taxon>
        <taxon>Rhabditina</taxon>
        <taxon>Rhabditomorpha</taxon>
        <taxon>Strongyloidea</taxon>
        <taxon>Metastrongylidae</taxon>
        <taxon>Angiostrongylus</taxon>
    </lineage>
</organism>
<accession>A0A0R3Q224</accession>
<dbReference type="EMBL" id="UYYA01005512">
    <property type="protein sequence ID" value="VDM64704.1"/>
    <property type="molecule type" value="Genomic_DNA"/>
</dbReference>
<reference evidence="3" key="1">
    <citation type="submission" date="2017-02" db="UniProtKB">
        <authorList>
            <consortium name="WormBaseParasite"/>
        </authorList>
    </citation>
    <scope>IDENTIFICATION</scope>
</reference>
<dbReference type="Proteomes" id="UP000267027">
    <property type="component" value="Unassembled WGS sequence"/>
</dbReference>
<gene>
    <name evidence="1" type="ORF">ACOC_LOCUS13119</name>
</gene>
<evidence type="ECO:0000313" key="2">
    <source>
        <dbReference type="Proteomes" id="UP000267027"/>
    </source>
</evidence>
<dbReference type="AlphaFoldDB" id="A0A0R3Q224"/>
<proteinExistence type="predicted"/>
<evidence type="ECO:0000313" key="1">
    <source>
        <dbReference type="EMBL" id="VDM64704.1"/>
    </source>
</evidence>
<evidence type="ECO:0000313" key="3">
    <source>
        <dbReference type="WBParaSite" id="ACOC_0001311801-mRNA-1"/>
    </source>
</evidence>
<name>A0A0R3Q224_ANGCS</name>
<dbReference type="WBParaSite" id="ACOC_0001311801-mRNA-1">
    <property type="protein sequence ID" value="ACOC_0001311801-mRNA-1"/>
    <property type="gene ID" value="ACOC_0001311801"/>
</dbReference>
<keyword evidence="2" id="KW-1185">Reference proteome</keyword>
<sequence>MVWEVFRPNNEVANGTATGTKPCHCQPSYCNLDNCFELFTEQSEYIKLTRRRKPPLIQESPKGAAHAGIDHILTNKRWFLLDPWLLSSFCSGFDHRLFREKIRFIGKREKNSVHRPRGKTLVVYGENILNESLFERDWQIEEYSNENWERVVEQHRCCSESASVTQAKDLDRI</sequence>
<dbReference type="OrthoDB" id="5844535at2759"/>
<reference evidence="1 2" key="2">
    <citation type="submission" date="2018-11" db="EMBL/GenBank/DDBJ databases">
        <authorList>
            <consortium name="Pathogen Informatics"/>
        </authorList>
    </citation>
    <scope>NUCLEOTIDE SEQUENCE [LARGE SCALE GENOMIC DNA]</scope>
    <source>
        <strain evidence="1 2">Costa Rica</strain>
    </source>
</reference>
<protein>
    <submittedName>
        <fullName evidence="1 3">Uncharacterized protein</fullName>
    </submittedName>
</protein>